<organism evidence="6">
    <name type="scientific">Soboliphyme baturini</name>
    <dbReference type="NCBI Taxonomy" id="241478"/>
    <lineage>
        <taxon>Eukaryota</taxon>
        <taxon>Metazoa</taxon>
        <taxon>Ecdysozoa</taxon>
        <taxon>Nematoda</taxon>
        <taxon>Enoplea</taxon>
        <taxon>Dorylaimia</taxon>
        <taxon>Dioctophymatida</taxon>
        <taxon>Dioctophymatoidea</taxon>
        <taxon>Soboliphymatidae</taxon>
        <taxon>Soboliphyme</taxon>
    </lineage>
</organism>
<reference evidence="6" key="1">
    <citation type="submission" date="2016-06" db="UniProtKB">
        <authorList>
            <consortium name="WormBaseParasite"/>
        </authorList>
    </citation>
    <scope>IDENTIFICATION</scope>
</reference>
<dbReference type="AlphaFoldDB" id="A0A183ICL6"/>
<sequence>MFRLSPGVRAVHNRGHCTCPTSAFGSQVAIVERRLPQRSRENATRPSMAVAATVVNKSAMIAIAFGTGVFAFYVFRKTWLAGLKRVWFAVSKGMGNDASKAGGGTKTAGKKMSLKNGVSRPSCDGSAANAEEKQSLLLTPSTRTVGDDGSNVAISNIGSKCECDLEETDDSDEDSGDNSEIEASDTAVVDLQFQKRESSLADMLITLDSLFRYSKIINDEEARLLNTLLRLKAPDTLLKVLTTLSNLATFTLNQNLLRQLGVLKSLTELLDDCTLTDAEKLMLVQCIGNIAVNQSNNKYLQAVPCLVALLDKEKQSPDVIVRSLNYLTNLYKMAENPEVIHHVLDRQLLPLLNSSPTNLLPKTTVDQLNDQLVALHNYPDSEISDRVDYLMELVEEYYCDN</sequence>
<keyword evidence="5" id="KW-1185">Reference proteome</keyword>
<reference evidence="4 5" key="2">
    <citation type="submission" date="2018-11" db="EMBL/GenBank/DDBJ databases">
        <authorList>
            <consortium name="Pathogen Informatics"/>
        </authorList>
    </citation>
    <scope>NUCLEOTIDE SEQUENCE [LARGE SCALE GENOMIC DNA]</scope>
</reference>
<evidence type="ECO:0000256" key="1">
    <source>
        <dbReference type="PROSITE-ProRule" id="PRU00259"/>
    </source>
</evidence>
<dbReference type="Gene3D" id="1.25.10.10">
    <property type="entry name" value="Leucine-rich Repeat Variant"/>
    <property type="match status" value="1"/>
</dbReference>
<dbReference type="OrthoDB" id="10017790at2759"/>
<evidence type="ECO:0000256" key="3">
    <source>
        <dbReference type="SAM" id="Phobius"/>
    </source>
</evidence>
<feature type="transmembrane region" description="Helical" evidence="3">
    <location>
        <begin position="58"/>
        <end position="75"/>
    </location>
</feature>
<dbReference type="InterPro" id="IPR000225">
    <property type="entry name" value="Armadillo"/>
</dbReference>
<dbReference type="EMBL" id="UZAM01006802">
    <property type="protein sequence ID" value="VDO94115.1"/>
    <property type="molecule type" value="Genomic_DNA"/>
</dbReference>
<protein>
    <submittedName>
        <fullName evidence="6">Arm_2 domain-containing protein</fullName>
    </submittedName>
</protein>
<feature type="region of interest" description="Disordered" evidence="2">
    <location>
        <begin position="98"/>
        <end position="130"/>
    </location>
</feature>
<dbReference type="SUPFAM" id="SSF48371">
    <property type="entry name" value="ARM repeat"/>
    <property type="match status" value="1"/>
</dbReference>
<keyword evidence="3" id="KW-0472">Membrane</keyword>
<evidence type="ECO:0000256" key="2">
    <source>
        <dbReference type="SAM" id="MobiDB-lite"/>
    </source>
</evidence>
<evidence type="ECO:0000313" key="5">
    <source>
        <dbReference type="Proteomes" id="UP000270296"/>
    </source>
</evidence>
<dbReference type="Proteomes" id="UP000270296">
    <property type="component" value="Unassembled WGS sequence"/>
</dbReference>
<dbReference type="InterPro" id="IPR011989">
    <property type="entry name" value="ARM-like"/>
</dbReference>
<evidence type="ECO:0000313" key="6">
    <source>
        <dbReference type="WBParaSite" id="SBAD_0000141901-mRNA-1"/>
    </source>
</evidence>
<gene>
    <name evidence="4" type="ORF">SBAD_LOCUS1360</name>
</gene>
<dbReference type="WBParaSite" id="SBAD_0000141901-mRNA-1">
    <property type="protein sequence ID" value="SBAD_0000141901-mRNA-1"/>
    <property type="gene ID" value="SBAD_0000141901"/>
</dbReference>
<name>A0A183ICL6_9BILA</name>
<proteinExistence type="predicted"/>
<evidence type="ECO:0000313" key="4">
    <source>
        <dbReference type="EMBL" id="VDO94115.1"/>
    </source>
</evidence>
<keyword evidence="3" id="KW-1133">Transmembrane helix</keyword>
<accession>A0A183ICL6</accession>
<feature type="repeat" description="ARM" evidence="1">
    <location>
        <begin position="301"/>
        <end position="340"/>
    </location>
</feature>
<keyword evidence="3" id="KW-0812">Transmembrane</keyword>
<dbReference type="PROSITE" id="PS50176">
    <property type="entry name" value="ARM_REPEAT"/>
    <property type="match status" value="1"/>
</dbReference>
<dbReference type="InterPro" id="IPR016024">
    <property type="entry name" value="ARM-type_fold"/>
</dbReference>